<feature type="domain" description="Snake toxin/toxin-like" evidence="3">
    <location>
        <begin position="22"/>
        <end position="103"/>
    </location>
</feature>
<comment type="caution">
    <text evidence="4">The sequence shown here is derived from an EMBL/GenBank/DDBJ whole genome shotgun (WGS) entry which is preliminary data.</text>
</comment>
<sequence length="131" mass="14706">MMKFLLAIAAISLVLYEGFAINCYTCVNQRIGDCLRSNQTCGKGMDKCFSMQKEALDGGYRYTKQCADEWYCERTDAACNDLDEPEYSYMECNVGCCTDDLCNGAEGGLFVRSSLWMVLAVLVPFALYQLQ</sequence>
<name>A0A7D9L4I5_PARCT</name>
<evidence type="ECO:0000259" key="3">
    <source>
        <dbReference type="Pfam" id="PF00087"/>
    </source>
</evidence>
<dbReference type="CDD" id="cd00117">
    <property type="entry name" value="TFP"/>
    <property type="match status" value="1"/>
</dbReference>
<dbReference type="PANTHER" id="PTHR10036">
    <property type="entry name" value="CD59 GLYCOPROTEIN"/>
    <property type="match status" value="1"/>
</dbReference>
<proteinExistence type="predicted"/>
<dbReference type="Pfam" id="PF00087">
    <property type="entry name" value="Toxin_TOLIP"/>
    <property type="match status" value="1"/>
</dbReference>
<keyword evidence="5" id="KW-1185">Reference proteome</keyword>
<dbReference type="EMBL" id="CACRXK020012546">
    <property type="protein sequence ID" value="CAB4023532.1"/>
    <property type="molecule type" value="Genomic_DNA"/>
</dbReference>
<dbReference type="InterPro" id="IPR035076">
    <property type="entry name" value="Toxin/TOLIP"/>
</dbReference>
<dbReference type="PANTHER" id="PTHR10036:SF3">
    <property type="entry name" value="PROTEIN SLEEPLESS-RELATED"/>
    <property type="match status" value="1"/>
</dbReference>
<organism evidence="4 5">
    <name type="scientific">Paramuricea clavata</name>
    <name type="common">Red gorgonian</name>
    <name type="synonym">Violescent sea-whip</name>
    <dbReference type="NCBI Taxonomy" id="317549"/>
    <lineage>
        <taxon>Eukaryota</taxon>
        <taxon>Metazoa</taxon>
        <taxon>Cnidaria</taxon>
        <taxon>Anthozoa</taxon>
        <taxon>Octocorallia</taxon>
        <taxon>Malacalcyonacea</taxon>
        <taxon>Plexauridae</taxon>
        <taxon>Paramuricea</taxon>
    </lineage>
</organism>
<dbReference type="AlphaFoldDB" id="A0A7D9L4I5"/>
<reference evidence="4" key="1">
    <citation type="submission" date="2020-04" db="EMBL/GenBank/DDBJ databases">
        <authorList>
            <person name="Alioto T."/>
            <person name="Alioto T."/>
            <person name="Gomez Garrido J."/>
        </authorList>
    </citation>
    <scope>NUCLEOTIDE SEQUENCE</scope>
    <source>
        <strain evidence="4">A484AB</strain>
    </source>
</reference>
<evidence type="ECO:0000313" key="4">
    <source>
        <dbReference type="EMBL" id="CAB4023532.1"/>
    </source>
</evidence>
<dbReference type="InterPro" id="IPR045860">
    <property type="entry name" value="Snake_toxin-like_sf"/>
</dbReference>
<dbReference type="OrthoDB" id="5946309at2759"/>
<accession>A0A7D9L4I5</accession>
<keyword evidence="1" id="KW-0732">Signal</keyword>
<evidence type="ECO:0000313" key="5">
    <source>
        <dbReference type="Proteomes" id="UP001152795"/>
    </source>
</evidence>
<dbReference type="SUPFAM" id="SSF57302">
    <property type="entry name" value="Snake toxin-like"/>
    <property type="match status" value="1"/>
</dbReference>
<dbReference type="Gene3D" id="2.10.60.10">
    <property type="entry name" value="CD59"/>
    <property type="match status" value="1"/>
</dbReference>
<keyword evidence="2" id="KW-1015">Disulfide bond</keyword>
<evidence type="ECO:0000256" key="1">
    <source>
        <dbReference type="ARBA" id="ARBA00022729"/>
    </source>
</evidence>
<evidence type="ECO:0000256" key="2">
    <source>
        <dbReference type="ARBA" id="ARBA00023157"/>
    </source>
</evidence>
<dbReference type="Proteomes" id="UP001152795">
    <property type="component" value="Unassembled WGS sequence"/>
</dbReference>
<protein>
    <recommendedName>
        <fullName evidence="3">Snake toxin/toxin-like domain-containing protein</fullName>
    </recommendedName>
</protein>
<gene>
    <name evidence="4" type="ORF">PACLA_8A030369</name>
</gene>